<evidence type="ECO:0000256" key="1">
    <source>
        <dbReference type="ARBA" id="ARBA00022441"/>
    </source>
</evidence>
<protein>
    <submittedName>
        <fullName evidence="5">Kelch-like protein 17</fullName>
    </submittedName>
</protein>
<dbReference type="Pfam" id="PF07707">
    <property type="entry name" value="BACK"/>
    <property type="match status" value="1"/>
</dbReference>
<feature type="domain" description="BTB" evidence="4">
    <location>
        <begin position="26"/>
        <end position="91"/>
    </location>
</feature>
<dbReference type="SMART" id="SM00225">
    <property type="entry name" value="BTB"/>
    <property type="match status" value="1"/>
</dbReference>
<evidence type="ECO:0000256" key="3">
    <source>
        <dbReference type="ARBA" id="ARBA00023203"/>
    </source>
</evidence>
<dbReference type="SMART" id="SM00612">
    <property type="entry name" value="Kelch"/>
    <property type="match status" value="3"/>
</dbReference>
<dbReference type="InterPro" id="IPR006652">
    <property type="entry name" value="Kelch_1"/>
</dbReference>
<dbReference type="InterPro" id="IPR011333">
    <property type="entry name" value="SKP1/BTB/POZ_sf"/>
</dbReference>
<evidence type="ECO:0000256" key="2">
    <source>
        <dbReference type="ARBA" id="ARBA00022737"/>
    </source>
</evidence>
<dbReference type="PANTHER" id="PTHR24412:SF489">
    <property type="entry name" value="RING FINGER DOMAIN AND KELCH REPEAT-CONTAINING PROTEIN DDB_G0271372"/>
    <property type="match status" value="1"/>
</dbReference>
<dbReference type="InterPro" id="IPR015915">
    <property type="entry name" value="Kelch-typ_b-propeller"/>
</dbReference>
<dbReference type="Gene3D" id="2.120.10.80">
    <property type="entry name" value="Kelch-type beta propeller"/>
    <property type="match status" value="1"/>
</dbReference>
<comment type="caution">
    <text evidence="5">The sequence shown here is derived from an EMBL/GenBank/DDBJ whole genome shotgun (WGS) entry which is preliminary data.</text>
</comment>
<organism evidence="5 6">
    <name type="scientific">Araneus ventricosus</name>
    <name type="common">Orbweaver spider</name>
    <name type="synonym">Epeira ventricosa</name>
    <dbReference type="NCBI Taxonomy" id="182803"/>
    <lineage>
        <taxon>Eukaryota</taxon>
        <taxon>Metazoa</taxon>
        <taxon>Ecdysozoa</taxon>
        <taxon>Arthropoda</taxon>
        <taxon>Chelicerata</taxon>
        <taxon>Arachnida</taxon>
        <taxon>Araneae</taxon>
        <taxon>Araneomorphae</taxon>
        <taxon>Entelegynae</taxon>
        <taxon>Araneoidea</taxon>
        <taxon>Araneidae</taxon>
        <taxon>Araneus</taxon>
    </lineage>
</organism>
<dbReference type="EMBL" id="BGPR01011508">
    <property type="protein sequence ID" value="GBN51665.1"/>
    <property type="molecule type" value="Genomic_DNA"/>
</dbReference>
<dbReference type="AlphaFoldDB" id="A0A4Y2PI70"/>
<dbReference type="InterPro" id="IPR011705">
    <property type="entry name" value="BACK"/>
</dbReference>
<reference evidence="5 6" key="1">
    <citation type="journal article" date="2019" name="Sci. Rep.">
        <title>Orb-weaving spider Araneus ventricosus genome elucidates the spidroin gene catalogue.</title>
        <authorList>
            <person name="Kono N."/>
            <person name="Nakamura H."/>
            <person name="Ohtoshi R."/>
            <person name="Moran D.A.P."/>
            <person name="Shinohara A."/>
            <person name="Yoshida Y."/>
            <person name="Fujiwara M."/>
            <person name="Mori M."/>
            <person name="Tomita M."/>
            <person name="Arakawa K."/>
        </authorList>
    </citation>
    <scope>NUCLEOTIDE SEQUENCE [LARGE SCALE GENOMIC DNA]</scope>
</reference>
<proteinExistence type="predicted"/>
<dbReference type="Gene3D" id="3.30.710.10">
    <property type="entry name" value="Potassium Channel Kv1.1, Chain A"/>
    <property type="match status" value="1"/>
</dbReference>
<keyword evidence="2" id="KW-0677">Repeat</keyword>
<dbReference type="InterPro" id="IPR000210">
    <property type="entry name" value="BTB/POZ_dom"/>
</dbReference>
<dbReference type="PANTHER" id="PTHR24412">
    <property type="entry name" value="KELCH PROTEIN"/>
    <property type="match status" value="1"/>
</dbReference>
<evidence type="ECO:0000313" key="6">
    <source>
        <dbReference type="Proteomes" id="UP000499080"/>
    </source>
</evidence>
<accession>A0A4Y2PI70</accession>
<keyword evidence="3" id="KW-0009">Actin-binding</keyword>
<keyword evidence="6" id="KW-1185">Reference proteome</keyword>
<dbReference type="Pfam" id="PF24681">
    <property type="entry name" value="Kelch_KLHDC2_KLHL20_DRC7"/>
    <property type="match status" value="1"/>
</dbReference>
<evidence type="ECO:0000259" key="4">
    <source>
        <dbReference type="PROSITE" id="PS50097"/>
    </source>
</evidence>
<dbReference type="Proteomes" id="UP000499080">
    <property type="component" value="Unassembled WGS sequence"/>
</dbReference>
<gene>
    <name evidence="5" type="primary">Klhl17_1</name>
    <name evidence="5" type="ORF">AVEN_85037_1</name>
</gene>
<dbReference type="GO" id="GO:0003779">
    <property type="term" value="F:actin binding"/>
    <property type="evidence" value="ECO:0007669"/>
    <property type="project" value="UniProtKB-KW"/>
</dbReference>
<dbReference type="SUPFAM" id="SSF117281">
    <property type="entry name" value="Kelch motif"/>
    <property type="match status" value="1"/>
</dbReference>
<dbReference type="SUPFAM" id="SSF54695">
    <property type="entry name" value="POZ domain"/>
    <property type="match status" value="1"/>
</dbReference>
<dbReference type="OrthoDB" id="6413105at2759"/>
<evidence type="ECO:0000313" key="5">
    <source>
        <dbReference type="EMBL" id="GBN51665.1"/>
    </source>
</evidence>
<sequence>MSVSAMNVPFAEIFNSGLWEGQQIFTDGTLQTDDGTSFRIHRVVLAQRSGYFRALFSFNIQEETVLIPNIDSKILEIILLFIYNCKVAVHERDLWDLMIACDYLLVDDFLKCVRSTAIQNMTCANCLPSLSTAWLIDKLAIKEDCYRYALVHFQDIFNSSNGGLQELPFEILKHLLKSNSLNIMSERSVWEVIVSWTEANSSTRLPHVPELLSCLKLEEEIDEDLAVEILSHSIVRKNPHCFDLMLRKQFNNYLTKCTLLSQHATCEAICSQNSPRSYCPRMPNRLHLLARHTLTPTKYGSELFLTYDNELDFWRRIGETEFFIDTIVHIGQSIFMFNAWQNINCIFNIVEETWLPMSIPPAPRYDYNIVTLGGQLYSIGGSTDDTHSTNMIFSYDFDENQWKPIMMTHHFVIFGAVTSKDLIYVVGMAEVEPTPILMFQAYDPVKDTWTLLPPPNVYRRGFSVVAAHEQVFVIAGVNDGQYLKCVEAYDPLKKSWMSLPDLPFQYFYHKSVIVDDKIIVYENNNEEMRYYKASPPVYWDHDAQLWGVMDESSPLYCVDRCTFFTLDDWRLLKDITAKNRRPENKWERILTV</sequence>
<dbReference type="SMART" id="SM00875">
    <property type="entry name" value="BACK"/>
    <property type="match status" value="1"/>
</dbReference>
<dbReference type="PROSITE" id="PS50097">
    <property type="entry name" value="BTB"/>
    <property type="match status" value="1"/>
</dbReference>
<name>A0A4Y2PI70_ARAVE</name>
<dbReference type="Pfam" id="PF00651">
    <property type="entry name" value="BTB"/>
    <property type="match status" value="1"/>
</dbReference>
<dbReference type="Gene3D" id="1.25.40.420">
    <property type="match status" value="1"/>
</dbReference>
<dbReference type="CDD" id="cd18186">
    <property type="entry name" value="BTB_POZ_ZBTB_KLHL-like"/>
    <property type="match status" value="1"/>
</dbReference>
<keyword evidence="1" id="KW-0880">Kelch repeat</keyword>